<dbReference type="PANTHER" id="PTHR30408:SF13">
    <property type="entry name" value="TYPE I RESTRICTION ENZYME HINDI SPECIFICITY SUBUNIT"/>
    <property type="match status" value="1"/>
</dbReference>
<evidence type="ECO:0000256" key="1">
    <source>
        <dbReference type="ARBA" id="ARBA00010923"/>
    </source>
</evidence>
<protein>
    <submittedName>
        <fullName evidence="5">Restriction endonuclease subunit S</fullName>
    </submittedName>
</protein>
<name>A0A8H1LEL1_9ACTN</name>
<evidence type="ECO:0000256" key="2">
    <source>
        <dbReference type="ARBA" id="ARBA00022747"/>
    </source>
</evidence>
<comment type="caution">
    <text evidence="5">The sequence shown here is derived from an EMBL/GenBank/DDBJ whole genome shotgun (WGS) entry which is preliminary data.</text>
</comment>
<dbReference type="EMBL" id="RCIY01000046">
    <property type="protein sequence ID" value="TGG84631.1"/>
    <property type="molecule type" value="Genomic_DNA"/>
</dbReference>
<evidence type="ECO:0000313" key="5">
    <source>
        <dbReference type="EMBL" id="TGG84631.1"/>
    </source>
</evidence>
<dbReference type="AlphaFoldDB" id="A0A8H1LEL1"/>
<dbReference type="SUPFAM" id="SSF116734">
    <property type="entry name" value="DNA methylase specificity domain"/>
    <property type="match status" value="2"/>
</dbReference>
<dbReference type="GO" id="GO:0004519">
    <property type="term" value="F:endonuclease activity"/>
    <property type="evidence" value="ECO:0007669"/>
    <property type="project" value="UniProtKB-KW"/>
</dbReference>
<gene>
    <name evidence="5" type="ORF">D8771_12305</name>
</gene>
<proteinExistence type="inferred from homology"/>
<dbReference type="Pfam" id="PF01420">
    <property type="entry name" value="Methylase_S"/>
    <property type="match status" value="1"/>
</dbReference>
<dbReference type="GO" id="GO:0003677">
    <property type="term" value="F:DNA binding"/>
    <property type="evidence" value="ECO:0007669"/>
    <property type="project" value="UniProtKB-KW"/>
</dbReference>
<keyword evidence="5" id="KW-0540">Nuclease</keyword>
<dbReference type="GO" id="GO:0009307">
    <property type="term" value="P:DNA restriction-modification system"/>
    <property type="evidence" value="ECO:0007669"/>
    <property type="project" value="UniProtKB-KW"/>
</dbReference>
<keyword evidence="3" id="KW-0238">DNA-binding</keyword>
<dbReference type="InterPro" id="IPR000055">
    <property type="entry name" value="Restrct_endonuc_typeI_TRD"/>
</dbReference>
<dbReference type="CDD" id="cd16961">
    <property type="entry name" value="RMtype1_S_TRD-CR_like"/>
    <property type="match status" value="1"/>
</dbReference>
<evidence type="ECO:0000259" key="4">
    <source>
        <dbReference type="Pfam" id="PF01420"/>
    </source>
</evidence>
<keyword evidence="5" id="KW-0378">Hydrolase</keyword>
<dbReference type="InterPro" id="IPR052021">
    <property type="entry name" value="Type-I_RS_S_subunit"/>
</dbReference>
<dbReference type="CDD" id="cd17260">
    <property type="entry name" value="RMtype1_S_EcoEI-TRD1-CR1_like"/>
    <property type="match status" value="1"/>
</dbReference>
<accession>A0A8H1LEL1</accession>
<keyword evidence="2" id="KW-0680">Restriction system</keyword>
<organism evidence="5 6">
    <name type="scientific">Streptomyces albus</name>
    <dbReference type="NCBI Taxonomy" id="1888"/>
    <lineage>
        <taxon>Bacteria</taxon>
        <taxon>Bacillati</taxon>
        <taxon>Actinomycetota</taxon>
        <taxon>Actinomycetes</taxon>
        <taxon>Kitasatosporales</taxon>
        <taxon>Streptomycetaceae</taxon>
        <taxon>Streptomyces</taxon>
    </lineage>
</organism>
<comment type="similarity">
    <text evidence="1">Belongs to the type-I restriction system S methylase family.</text>
</comment>
<reference evidence="5 6" key="1">
    <citation type="submission" date="2018-10" db="EMBL/GenBank/DDBJ databases">
        <title>Isolation of pseudouridimycin from Streptomyces albus DSM 40763.</title>
        <authorList>
            <person name="Rosenqvist P."/>
            <person name="Metsae-Ketelae M."/>
            <person name="Virta P."/>
        </authorList>
    </citation>
    <scope>NUCLEOTIDE SEQUENCE [LARGE SCALE GENOMIC DNA]</scope>
    <source>
        <strain evidence="5 6">DSM 40763</strain>
    </source>
</reference>
<dbReference type="Proteomes" id="UP000298111">
    <property type="component" value="Unassembled WGS sequence"/>
</dbReference>
<sequence length="398" mass="44142">MAELVRQGALTFGDGYRTKKSELGRPGIPILRVAEVHNGYIRPEFVDYVSADFRAAMGVKVSQPGDIVLTTKGTVGRVAVIPGDAPEFVYSPQVCFFRVTDGGPLVDRFLYYWFKSAEFWRQASSRKGQTDMADYLNLADIKELTLSLPLRTEQQSVVEVLGALDDKIELNFRIAAAYEQLLQLRFAELGLSDEPGSEEAIVITDLVEFNPKVAKPSVEEPVYVDMAALQTDRASIPSWARRPPKSGPRFMNGDTLLARITPCLENGKTGYVDFMEDSEVGLGSTEFIVVRSRPGVPAELSYFLARDHRFREHAIRNMVGSSGRQRVSAADVANYLVNRPDADALAAFGREAEAAFAHMKSLQGENRHLATLRDTLLPQLMSGRLRVKDAEKIVEDHA</sequence>
<keyword evidence="5" id="KW-0255">Endonuclease</keyword>
<feature type="domain" description="Type I restriction modification DNA specificity" evidence="4">
    <location>
        <begin position="28"/>
        <end position="174"/>
    </location>
</feature>
<dbReference type="InterPro" id="IPR044946">
    <property type="entry name" value="Restrct_endonuc_typeI_TRD_sf"/>
</dbReference>
<dbReference type="Gene3D" id="3.90.220.20">
    <property type="entry name" value="DNA methylase specificity domains"/>
    <property type="match status" value="2"/>
</dbReference>
<evidence type="ECO:0000256" key="3">
    <source>
        <dbReference type="ARBA" id="ARBA00023125"/>
    </source>
</evidence>
<dbReference type="PANTHER" id="PTHR30408">
    <property type="entry name" value="TYPE-1 RESTRICTION ENZYME ECOKI SPECIFICITY PROTEIN"/>
    <property type="match status" value="1"/>
</dbReference>
<evidence type="ECO:0000313" key="6">
    <source>
        <dbReference type="Proteomes" id="UP000298111"/>
    </source>
</evidence>